<feature type="transmembrane region" description="Helical" evidence="1">
    <location>
        <begin position="81"/>
        <end position="98"/>
    </location>
</feature>
<dbReference type="SUPFAM" id="SSF48317">
    <property type="entry name" value="Acid phosphatase/Vanadium-dependent haloperoxidase"/>
    <property type="match status" value="1"/>
</dbReference>
<dbReference type="OrthoDB" id="302705at2759"/>
<feature type="transmembrane region" description="Helical" evidence="1">
    <location>
        <begin position="141"/>
        <end position="164"/>
    </location>
</feature>
<reference evidence="3 4" key="1">
    <citation type="journal article" date="2015" name="Mol. Biochem. Parasitol.">
        <title>Identification of polymorphic genes for use in assemblage B genotyping assays through comparative genomics of multiple assemblage B Giardia duodenalis isolates.</title>
        <authorList>
            <person name="Wielinga C."/>
            <person name="Thompson R.C."/>
            <person name="Monis P."/>
            <person name="Ryan U."/>
        </authorList>
    </citation>
    <scope>NUCLEOTIDE SEQUENCE [LARGE SCALE GENOMIC DNA]</scope>
    <source>
        <strain evidence="3 4">BAH15c1</strain>
    </source>
</reference>
<proteinExistence type="predicted"/>
<protein>
    <submittedName>
        <fullName evidence="3">Putative PAP2 dolichyldiphosphatase</fullName>
    </submittedName>
</protein>
<gene>
    <name evidence="3" type="ORF">QR46_2875</name>
</gene>
<dbReference type="PANTHER" id="PTHR14969">
    <property type="entry name" value="SPHINGOSINE-1-PHOSPHATE PHOSPHOHYDROLASE"/>
    <property type="match status" value="1"/>
</dbReference>
<dbReference type="PANTHER" id="PTHR14969:SF13">
    <property type="entry name" value="AT30094P"/>
    <property type="match status" value="1"/>
</dbReference>
<dbReference type="EMBL" id="JXTI01000082">
    <property type="protein sequence ID" value="KWX13130.1"/>
    <property type="molecule type" value="Genomic_DNA"/>
</dbReference>
<sequence length="177" mass="19628">MTFCFNGQTLLRLASHFYPIYTGLGIFCSWLYSSIRRGKPNKTLLSVGCLMLSNPIVSYTLKYLIRQPRPYSSGHGMPSSHAFWAAGLGASLFLAMRSQHNRGLSVMPGFTVLKASAYVTCFTAPLVAIERVFSKEHTITQITIGLLLGIIYTFLAWVPAAYLADAIVHILSSFTFY</sequence>
<dbReference type="InterPro" id="IPR000326">
    <property type="entry name" value="PAP2/HPO"/>
</dbReference>
<keyword evidence="1" id="KW-0472">Membrane</keyword>
<dbReference type="InterPro" id="IPR036938">
    <property type="entry name" value="PAP2/HPO_sf"/>
</dbReference>
<feature type="transmembrane region" description="Helical" evidence="1">
    <location>
        <begin position="110"/>
        <end position="129"/>
    </location>
</feature>
<dbReference type="Proteomes" id="UP000070089">
    <property type="component" value="Unassembled WGS sequence"/>
</dbReference>
<keyword evidence="1" id="KW-1133">Transmembrane helix</keyword>
<feature type="transmembrane region" description="Helical" evidence="1">
    <location>
        <begin position="16"/>
        <end position="32"/>
    </location>
</feature>
<comment type="caution">
    <text evidence="3">The sequence shown here is derived from an EMBL/GenBank/DDBJ whole genome shotgun (WGS) entry which is preliminary data.</text>
</comment>
<accession>A0A132NSV7</accession>
<evidence type="ECO:0000313" key="4">
    <source>
        <dbReference type="Proteomes" id="UP000070089"/>
    </source>
</evidence>
<dbReference type="GO" id="GO:0042392">
    <property type="term" value="F:sphingosine-1-phosphate phosphatase activity"/>
    <property type="evidence" value="ECO:0007669"/>
    <property type="project" value="TreeGrafter"/>
</dbReference>
<keyword evidence="1" id="KW-0812">Transmembrane</keyword>
<dbReference type="Gene3D" id="1.20.144.10">
    <property type="entry name" value="Phosphatidic acid phosphatase type 2/haloperoxidase"/>
    <property type="match status" value="1"/>
</dbReference>
<dbReference type="AlphaFoldDB" id="A0A132NSV7"/>
<feature type="domain" description="Phosphatidic acid phosphatase type 2/haloperoxidase" evidence="2">
    <location>
        <begin position="74"/>
        <end position="157"/>
    </location>
</feature>
<organism evidence="3 4">
    <name type="scientific">Giardia duodenalis assemblage B</name>
    <dbReference type="NCBI Taxonomy" id="1394984"/>
    <lineage>
        <taxon>Eukaryota</taxon>
        <taxon>Metamonada</taxon>
        <taxon>Diplomonadida</taxon>
        <taxon>Hexamitidae</taxon>
        <taxon>Giardiinae</taxon>
        <taxon>Giardia</taxon>
    </lineage>
</organism>
<evidence type="ECO:0000313" key="3">
    <source>
        <dbReference type="EMBL" id="KWX13130.1"/>
    </source>
</evidence>
<evidence type="ECO:0000256" key="1">
    <source>
        <dbReference type="SAM" id="Phobius"/>
    </source>
</evidence>
<feature type="transmembrane region" description="Helical" evidence="1">
    <location>
        <begin position="44"/>
        <end position="61"/>
    </location>
</feature>
<dbReference type="VEuPathDB" id="GiardiaDB:QR46_2875"/>
<evidence type="ECO:0000259" key="2">
    <source>
        <dbReference type="Pfam" id="PF01569"/>
    </source>
</evidence>
<dbReference type="Pfam" id="PF01569">
    <property type="entry name" value="PAP2"/>
    <property type="match status" value="1"/>
</dbReference>
<name>A0A132NSV7_GIAIN</name>